<sequence>MEGQDLARLLDQTGAGQAHQLLLQSIAETTRSVCDAQACSIQRLDTASREFVFEAVAGQGHPTLVGRRYPSDRGIAGWTLLSRQSVVVDDVSTEPSFAQDVAESTGYVPQSIVAFPLIKDDMPVGVMEVLDADLDGRRGIRSLEFIAPFAGQATIAMQLVERDRTLGTAVAEDSELHELLALTSEFSTLSSRKRETALRLLGLVRELMT</sequence>
<dbReference type="Proteomes" id="UP000682308">
    <property type="component" value="Unassembled WGS sequence"/>
</dbReference>
<evidence type="ECO:0000313" key="2">
    <source>
        <dbReference type="EMBL" id="MBR8642549.1"/>
    </source>
</evidence>
<organism evidence="2 3">
    <name type="scientific">Streptomyces tuirus</name>
    <dbReference type="NCBI Taxonomy" id="68278"/>
    <lineage>
        <taxon>Bacteria</taxon>
        <taxon>Bacillati</taxon>
        <taxon>Actinomycetota</taxon>
        <taxon>Actinomycetes</taxon>
        <taxon>Kitasatosporales</taxon>
        <taxon>Streptomycetaceae</taxon>
        <taxon>Streptomyces</taxon>
    </lineage>
</organism>
<proteinExistence type="predicted"/>
<reference evidence="2 3" key="1">
    <citation type="submission" date="2021-04" db="EMBL/GenBank/DDBJ databases">
        <title>Characterization of the biosynthetic gene cluster of new lipopeptides with antitumor activity in the genome of the marine Streptomyces PHM034.</title>
        <authorList>
            <person name="Ceniceros A."/>
            <person name="Canedo L."/>
            <person name="Mendez C."/>
            <person name="Olano C."/>
            <person name="Schleissner C."/>
            <person name="Cuevas C."/>
            <person name="De La Calle F."/>
            <person name="Salas J.A."/>
        </authorList>
    </citation>
    <scope>NUCLEOTIDE SEQUENCE [LARGE SCALE GENOMIC DNA]</scope>
    <source>
        <strain evidence="2 3">PHM034</strain>
    </source>
</reference>
<dbReference type="SMART" id="SM00065">
    <property type="entry name" value="GAF"/>
    <property type="match status" value="1"/>
</dbReference>
<name>A0A941FEM2_9ACTN</name>
<dbReference type="SUPFAM" id="SSF55781">
    <property type="entry name" value="GAF domain-like"/>
    <property type="match status" value="1"/>
</dbReference>
<dbReference type="InterPro" id="IPR029016">
    <property type="entry name" value="GAF-like_dom_sf"/>
</dbReference>
<evidence type="ECO:0000313" key="3">
    <source>
        <dbReference type="Proteomes" id="UP000682308"/>
    </source>
</evidence>
<dbReference type="AlphaFoldDB" id="A0A941FEM2"/>
<dbReference type="Pfam" id="PF01590">
    <property type="entry name" value="GAF"/>
    <property type="match status" value="1"/>
</dbReference>
<keyword evidence="3" id="KW-1185">Reference proteome</keyword>
<evidence type="ECO:0000259" key="1">
    <source>
        <dbReference type="SMART" id="SM00065"/>
    </source>
</evidence>
<dbReference type="InterPro" id="IPR003018">
    <property type="entry name" value="GAF"/>
</dbReference>
<accession>A0A941FEM2</accession>
<protein>
    <submittedName>
        <fullName evidence="2">GAF domain-containing protein</fullName>
    </submittedName>
</protein>
<dbReference type="Gene3D" id="3.30.450.40">
    <property type="match status" value="1"/>
</dbReference>
<comment type="caution">
    <text evidence="2">The sequence shown here is derived from an EMBL/GenBank/DDBJ whole genome shotgun (WGS) entry which is preliminary data.</text>
</comment>
<gene>
    <name evidence="2" type="ORF">KEF29_32725</name>
</gene>
<feature type="domain" description="GAF" evidence="1">
    <location>
        <begin position="18"/>
        <end position="164"/>
    </location>
</feature>
<dbReference type="EMBL" id="JAGTPG010000002">
    <property type="protein sequence ID" value="MBR8642549.1"/>
    <property type="molecule type" value="Genomic_DNA"/>
</dbReference>